<feature type="transmembrane region" description="Helical" evidence="7">
    <location>
        <begin position="106"/>
        <end position="128"/>
    </location>
</feature>
<feature type="transmembrane region" description="Helical" evidence="7">
    <location>
        <begin position="397"/>
        <end position="421"/>
    </location>
</feature>
<feature type="transmembrane region" description="Helical" evidence="7">
    <location>
        <begin position="12"/>
        <end position="31"/>
    </location>
</feature>
<evidence type="ECO:0000256" key="6">
    <source>
        <dbReference type="SAM" id="MobiDB-lite"/>
    </source>
</evidence>
<dbReference type="GO" id="GO:0022857">
    <property type="term" value="F:transmembrane transporter activity"/>
    <property type="evidence" value="ECO:0007669"/>
    <property type="project" value="InterPro"/>
</dbReference>
<evidence type="ECO:0000256" key="4">
    <source>
        <dbReference type="ARBA" id="ARBA00022989"/>
    </source>
</evidence>
<dbReference type="GeneID" id="37175388"/>
<dbReference type="AlphaFoldDB" id="A0A8T8X6R8"/>
<dbReference type="PROSITE" id="PS50850">
    <property type="entry name" value="MFS"/>
    <property type="match status" value="1"/>
</dbReference>
<keyword evidence="3 7" id="KW-0812">Transmembrane</keyword>
<dbReference type="CDD" id="cd17330">
    <property type="entry name" value="MFS_SLC46_TetA_like"/>
    <property type="match status" value="1"/>
</dbReference>
<organism evidence="9 10">
    <name type="scientific">Aspergillus japonicus CBS 114.51</name>
    <dbReference type="NCBI Taxonomy" id="1448312"/>
    <lineage>
        <taxon>Eukaryota</taxon>
        <taxon>Fungi</taxon>
        <taxon>Dikarya</taxon>
        <taxon>Ascomycota</taxon>
        <taxon>Pezizomycotina</taxon>
        <taxon>Eurotiomycetes</taxon>
        <taxon>Eurotiomycetidae</taxon>
        <taxon>Eurotiales</taxon>
        <taxon>Aspergillaceae</taxon>
        <taxon>Aspergillus</taxon>
        <taxon>Aspergillus subgen. Circumdati</taxon>
    </lineage>
</organism>
<feature type="transmembrane region" description="Helical" evidence="7">
    <location>
        <begin position="340"/>
        <end position="360"/>
    </location>
</feature>
<feature type="transmembrane region" description="Helical" evidence="7">
    <location>
        <begin position="468"/>
        <end position="486"/>
    </location>
</feature>
<dbReference type="InterPro" id="IPR020846">
    <property type="entry name" value="MFS_dom"/>
</dbReference>
<dbReference type="Pfam" id="PF07690">
    <property type="entry name" value="MFS_1"/>
    <property type="match status" value="1"/>
</dbReference>
<accession>A0A8T8X6R8</accession>
<dbReference type="InterPro" id="IPR011701">
    <property type="entry name" value="MFS"/>
</dbReference>
<dbReference type="PANTHER" id="PTHR23504">
    <property type="entry name" value="MAJOR FACILITATOR SUPERFAMILY DOMAIN-CONTAINING PROTEIN 10"/>
    <property type="match status" value="1"/>
</dbReference>
<gene>
    <name evidence="9" type="ORF">BO86DRAFT_387837</name>
</gene>
<evidence type="ECO:0000313" key="10">
    <source>
        <dbReference type="Proteomes" id="UP000249497"/>
    </source>
</evidence>
<feature type="region of interest" description="Disordered" evidence="6">
    <location>
        <begin position="507"/>
        <end position="528"/>
    </location>
</feature>
<dbReference type="Gene3D" id="1.20.1250.20">
    <property type="entry name" value="MFS general substrate transporter like domains"/>
    <property type="match status" value="1"/>
</dbReference>
<proteinExistence type="predicted"/>
<dbReference type="PANTHER" id="PTHR23504:SF8">
    <property type="entry name" value="TRANSPORTER, PUTATIVE (AFU_ORTHOLOGUE AFUA_1G03730)-RELATED"/>
    <property type="match status" value="1"/>
</dbReference>
<feature type="transmembrane region" description="Helical" evidence="7">
    <location>
        <begin position="140"/>
        <end position="162"/>
    </location>
</feature>
<protein>
    <submittedName>
        <fullName evidence="9">MFS transporter</fullName>
    </submittedName>
</protein>
<feature type="transmembrane region" description="Helical" evidence="7">
    <location>
        <begin position="182"/>
        <end position="206"/>
    </location>
</feature>
<comment type="subcellular location">
    <subcellularLocation>
        <location evidence="1">Membrane</location>
        <topology evidence="1">Multi-pass membrane protein</topology>
    </subcellularLocation>
</comment>
<dbReference type="InterPro" id="IPR036259">
    <property type="entry name" value="MFS_trans_sf"/>
</dbReference>
<feature type="domain" description="Major facilitator superfamily (MFS) profile" evidence="8">
    <location>
        <begin position="12"/>
        <end position="492"/>
    </location>
</feature>
<keyword evidence="2" id="KW-0813">Transport</keyword>
<evidence type="ECO:0000256" key="5">
    <source>
        <dbReference type="ARBA" id="ARBA00023136"/>
    </source>
</evidence>
<evidence type="ECO:0000256" key="2">
    <source>
        <dbReference type="ARBA" id="ARBA00022448"/>
    </source>
</evidence>
<keyword evidence="10" id="KW-1185">Reference proteome</keyword>
<feature type="transmembrane region" description="Helical" evidence="7">
    <location>
        <begin position="82"/>
        <end position="100"/>
    </location>
</feature>
<feature type="transmembrane region" description="Helical" evidence="7">
    <location>
        <begin position="372"/>
        <end position="391"/>
    </location>
</feature>
<evidence type="ECO:0000256" key="3">
    <source>
        <dbReference type="ARBA" id="ARBA00022692"/>
    </source>
</evidence>
<keyword evidence="4 7" id="KW-1133">Transmembrane helix</keyword>
<keyword evidence="5 7" id="KW-0472">Membrane</keyword>
<dbReference type="OrthoDB" id="10262656at2759"/>
<feature type="transmembrane region" description="Helical" evidence="7">
    <location>
        <begin position="428"/>
        <end position="448"/>
    </location>
</feature>
<dbReference type="RefSeq" id="XP_025529468.1">
    <property type="nucleotide sequence ID" value="XM_025671696.1"/>
</dbReference>
<dbReference type="Proteomes" id="UP000249497">
    <property type="component" value="Unassembled WGS sequence"/>
</dbReference>
<name>A0A8T8X6R8_ASPJA</name>
<feature type="region of interest" description="Disordered" evidence="6">
    <location>
        <begin position="233"/>
        <end position="274"/>
    </location>
</feature>
<sequence>MLKKTPQLPVRQLVILSICRFAEPVVLTSVLPYLPEMIESVGVPKHEIAKWVGITAAVTSFSQAAMAVTWGTLSDTVGRKPVILTGLTCTMVMSLVFGFARNLTLLVFARGLLGLLNGNVGIIRTMVAEMVPEKELQPRAFSIMPLVWTIGSIFGPAFGGALARPVEKHPEVFGRWPFLERYPFLLPNLAAAGFFVVGISTGFLFLEETLAAKKHQRDYGLVLGQALTRPCRSARSEKKSRSTTTTTAETDEERTALLGQRRAATGNKPARKPSWAEVFSPQSNLILLAYSLMSMHTMAFDSLFPVFLHTPPQQLEGNPDVRLPFKFIGGFGVDSQTIGIYYTLIGIIGMLVQFLIFPAAAKQYGVLNCLKVVSIIFPVLYLLTPFTALVPGSLRHVFVFLLMLGKLSASIFGFPCTTILLTNSAASLSVLGTLNGVGTSVSAIGRAVGPALTGSAFSFGVKRGFIIIPWWLLAVFAAVSAVPVFWTEESDGFHGKEEVEDEVEDEVEAVEESQTGGYGAVERSTRRG</sequence>
<reference evidence="9 10" key="1">
    <citation type="submission" date="2018-02" db="EMBL/GenBank/DDBJ databases">
        <title>The genomes of Aspergillus section Nigri reveals drivers in fungal speciation.</title>
        <authorList>
            <consortium name="DOE Joint Genome Institute"/>
            <person name="Vesth T.C."/>
            <person name="Nybo J."/>
            <person name="Theobald S."/>
            <person name="Brandl J."/>
            <person name="Frisvad J.C."/>
            <person name="Nielsen K.F."/>
            <person name="Lyhne E.K."/>
            <person name="Kogle M.E."/>
            <person name="Kuo A."/>
            <person name="Riley R."/>
            <person name="Clum A."/>
            <person name="Nolan M."/>
            <person name="Lipzen A."/>
            <person name="Salamov A."/>
            <person name="Henrissat B."/>
            <person name="Wiebenga A."/>
            <person name="De vries R.P."/>
            <person name="Grigoriev I.V."/>
            <person name="Mortensen U.H."/>
            <person name="Andersen M.R."/>
            <person name="Baker S.E."/>
        </authorList>
    </citation>
    <scope>NUCLEOTIDE SEQUENCE [LARGE SCALE GENOMIC DNA]</scope>
    <source>
        <strain evidence="9 10">CBS 114.51</strain>
    </source>
</reference>
<dbReference type="EMBL" id="KZ824782">
    <property type="protein sequence ID" value="RAH83574.1"/>
    <property type="molecule type" value="Genomic_DNA"/>
</dbReference>
<evidence type="ECO:0000256" key="1">
    <source>
        <dbReference type="ARBA" id="ARBA00004141"/>
    </source>
</evidence>
<evidence type="ECO:0000256" key="7">
    <source>
        <dbReference type="SAM" id="Phobius"/>
    </source>
</evidence>
<dbReference type="SUPFAM" id="SSF103473">
    <property type="entry name" value="MFS general substrate transporter"/>
    <property type="match status" value="1"/>
</dbReference>
<evidence type="ECO:0000313" key="9">
    <source>
        <dbReference type="EMBL" id="RAH83574.1"/>
    </source>
</evidence>
<evidence type="ECO:0000259" key="8">
    <source>
        <dbReference type="PROSITE" id="PS50850"/>
    </source>
</evidence>
<dbReference type="GO" id="GO:0016020">
    <property type="term" value="C:membrane"/>
    <property type="evidence" value="ECO:0007669"/>
    <property type="project" value="UniProtKB-SubCell"/>
</dbReference>